<dbReference type="InterPro" id="IPR016186">
    <property type="entry name" value="C-type_lectin-like/link_sf"/>
</dbReference>
<dbReference type="Pfam" id="PF00059">
    <property type="entry name" value="Lectin_C"/>
    <property type="match status" value="1"/>
</dbReference>
<dbReference type="STRING" id="2018661.A0A2A2LEQ8"/>
<evidence type="ECO:0000259" key="2">
    <source>
        <dbReference type="PROSITE" id="PS50041"/>
    </source>
</evidence>
<dbReference type="Gene3D" id="3.10.100.10">
    <property type="entry name" value="Mannose-Binding Protein A, subunit A"/>
    <property type="match status" value="1"/>
</dbReference>
<dbReference type="PANTHER" id="PTHR22803">
    <property type="entry name" value="MANNOSE, PHOSPHOLIPASE, LECTIN RECEPTOR RELATED"/>
    <property type="match status" value="1"/>
</dbReference>
<organism evidence="3 4">
    <name type="scientific">Diploscapter pachys</name>
    <dbReference type="NCBI Taxonomy" id="2018661"/>
    <lineage>
        <taxon>Eukaryota</taxon>
        <taxon>Metazoa</taxon>
        <taxon>Ecdysozoa</taxon>
        <taxon>Nematoda</taxon>
        <taxon>Chromadorea</taxon>
        <taxon>Rhabditida</taxon>
        <taxon>Rhabditina</taxon>
        <taxon>Rhabditomorpha</taxon>
        <taxon>Rhabditoidea</taxon>
        <taxon>Rhabditidae</taxon>
        <taxon>Diploscapter</taxon>
    </lineage>
</organism>
<dbReference type="InterPro" id="IPR016187">
    <property type="entry name" value="CTDL_fold"/>
</dbReference>
<name>A0A2A2LEQ8_9BILA</name>
<proteinExistence type="predicted"/>
<feature type="region of interest" description="Disordered" evidence="1">
    <location>
        <begin position="146"/>
        <end position="194"/>
    </location>
</feature>
<gene>
    <name evidence="3" type="ORF">WR25_04300</name>
</gene>
<feature type="domain" description="C-type lectin" evidence="2">
    <location>
        <begin position="202"/>
        <end position="327"/>
    </location>
</feature>
<dbReference type="OrthoDB" id="5877913at2759"/>
<sequence>MFQFDKTEEERMKEIANYVSSQVDYIGNPDTSNYLLETAAEYNTYFEIFNKFIYQKSEKDMQKLVDELLEVLSNLHNFIDKNYADKQKIAESIFEKYAKLSRGIQNHHLIAVYLSALEDYKKEEKNSELQKEVLDSEQLALLDQYEKESKNEEEKDAEKAEKIERLPLETNSDEKLSSNSLEEENEPDETGPCRKGWTFYNGTNSCFKKLPDLVYWPDAVKLCENEGAFLASIMDEAENRFAADLTRIDTSKDIGFVGQVWLGGKRGSIDRSWWYYTDGSGVQYFAWTNGVPNDVEKSEDCLQLVANPTGYFHYDPGYMWNDVYCDQNGYVNYPLCKYFAS</sequence>
<evidence type="ECO:0000256" key="1">
    <source>
        <dbReference type="SAM" id="MobiDB-lite"/>
    </source>
</evidence>
<dbReference type="AlphaFoldDB" id="A0A2A2LEQ8"/>
<evidence type="ECO:0000313" key="3">
    <source>
        <dbReference type="EMBL" id="PAV84595.1"/>
    </source>
</evidence>
<dbReference type="CDD" id="cd00037">
    <property type="entry name" value="CLECT"/>
    <property type="match status" value="1"/>
</dbReference>
<dbReference type="SUPFAM" id="SSF56436">
    <property type="entry name" value="C-type lectin-like"/>
    <property type="match status" value="1"/>
</dbReference>
<evidence type="ECO:0000313" key="4">
    <source>
        <dbReference type="Proteomes" id="UP000218231"/>
    </source>
</evidence>
<dbReference type="PROSITE" id="PS50041">
    <property type="entry name" value="C_TYPE_LECTIN_2"/>
    <property type="match status" value="1"/>
</dbReference>
<reference evidence="3 4" key="1">
    <citation type="journal article" date="2017" name="Curr. Biol.">
        <title>Genome architecture and evolution of a unichromosomal asexual nematode.</title>
        <authorList>
            <person name="Fradin H."/>
            <person name="Zegar C."/>
            <person name="Gutwein M."/>
            <person name="Lucas J."/>
            <person name="Kovtun M."/>
            <person name="Corcoran D."/>
            <person name="Baugh L.R."/>
            <person name="Kiontke K."/>
            <person name="Gunsalus K."/>
            <person name="Fitch D.H."/>
            <person name="Piano F."/>
        </authorList>
    </citation>
    <scope>NUCLEOTIDE SEQUENCE [LARGE SCALE GENOMIC DNA]</scope>
    <source>
        <strain evidence="3">PF1309</strain>
    </source>
</reference>
<dbReference type="InterPro" id="IPR001304">
    <property type="entry name" value="C-type_lectin-like"/>
</dbReference>
<dbReference type="Proteomes" id="UP000218231">
    <property type="component" value="Unassembled WGS sequence"/>
</dbReference>
<comment type="caution">
    <text evidence="3">The sequence shown here is derived from an EMBL/GenBank/DDBJ whole genome shotgun (WGS) entry which is preliminary data.</text>
</comment>
<protein>
    <recommendedName>
        <fullName evidence="2">C-type lectin domain-containing protein</fullName>
    </recommendedName>
</protein>
<feature type="compositionally biased region" description="Basic and acidic residues" evidence="1">
    <location>
        <begin position="146"/>
        <end position="176"/>
    </location>
</feature>
<accession>A0A2A2LEQ8</accession>
<dbReference type="InterPro" id="IPR050111">
    <property type="entry name" value="C-type_lectin/snaclec_domain"/>
</dbReference>
<keyword evidence="4" id="KW-1185">Reference proteome</keyword>
<dbReference type="EMBL" id="LIAE01006836">
    <property type="protein sequence ID" value="PAV84595.1"/>
    <property type="molecule type" value="Genomic_DNA"/>
</dbReference>
<dbReference type="SMART" id="SM00034">
    <property type="entry name" value="CLECT"/>
    <property type="match status" value="1"/>
</dbReference>